<accession>A0A182FM90</accession>
<organism evidence="2 3">
    <name type="scientific">Anopheles albimanus</name>
    <name type="common">New world malaria mosquito</name>
    <dbReference type="NCBI Taxonomy" id="7167"/>
    <lineage>
        <taxon>Eukaryota</taxon>
        <taxon>Metazoa</taxon>
        <taxon>Ecdysozoa</taxon>
        <taxon>Arthropoda</taxon>
        <taxon>Hexapoda</taxon>
        <taxon>Insecta</taxon>
        <taxon>Pterygota</taxon>
        <taxon>Neoptera</taxon>
        <taxon>Endopterygota</taxon>
        <taxon>Diptera</taxon>
        <taxon>Nematocera</taxon>
        <taxon>Culicoidea</taxon>
        <taxon>Culicidae</taxon>
        <taxon>Anophelinae</taxon>
        <taxon>Anopheles</taxon>
    </lineage>
</organism>
<dbReference type="VEuPathDB" id="VectorBase:AALB20_033770"/>
<dbReference type="Proteomes" id="UP000069272">
    <property type="component" value="Chromosome X"/>
</dbReference>
<sequence length="176" mass="17696">MAPVKGALDPDSASVSWPGGRDRRVATDRLPNERADHQPPVPSHHPSRAEKEGGGIDCGTSISSSSSSSNIIAGKRTATALFAAYAAPLFGGGTVATIGQPMAAGAGQIGAARSLFTACGASFIQPSSVVASCAGARTKAPVLGGRASSSSTASVATTVSSLYERTQWPPEVTRKS</sequence>
<name>A0A182FM90_ANOAL</name>
<evidence type="ECO:0000256" key="1">
    <source>
        <dbReference type="SAM" id="MobiDB-lite"/>
    </source>
</evidence>
<evidence type="ECO:0000313" key="3">
    <source>
        <dbReference type="Proteomes" id="UP000069272"/>
    </source>
</evidence>
<dbReference type="AlphaFoldDB" id="A0A182FM90"/>
<evidence type="ECO:0000313" key="2">
    <source>
        <dbReference type="EnsemblMetazoa" id="AALB007649-PA"/>
    </source>
</evidence>
<protein>
    <submittedName>
        <fullName evidence="2">Uncharacterized protein</fullName>
    </submittedName>
</protein>
<feature type="compositionally biased region" description="Basic and acidic residues" evidence="1">
    <location>
        <begin position="20"/>
        <end position="37"/>
    </location>
</feature>
<dbReference type="EnsemblMetazoa" id="AALB007649-RA">
    <property type="protein sequence ID" value="AALB007649-PA"/>
    <property type="gene ID" value="AALB007649"/>
</dbReference>
<dbReference type="VEuPathDB" id="VectorBase:AALB007649"/>
<keyword evidence="3" id="KW-1185">Reference proteome</keyword>
<feature type="region of interest" description="Disordered" evidence="1">
    <location>
        <begin position="1"/>
        <end position="69"/>
    </location>
</feature>
<reference evidence="2 3" key="1">
    <citation type="journal article" date="2017" name="G3 (Bethesda)">
        <title>The Physical Genome Mapping of Anopheles albimanus Corrected Scaffold Misassemblies and Identified Interarm Rearrangements in Genus Anopheles.</title>
        <authorList>
            <person name="Artemov G.N."/>
            <person name="Peery A.N."/>
            <person name="Jiang X."/>
            <person name="Tu Z."/>
            <person name="Stegniy V.N."/>
            <person name="Sharakhova M.V."/>
            <person name="Sharakhov I.V."/>
        </authorList>
    </citation>
    <scope>NUCLEOTIDE SEQUENCE [LARGE SCALE GENOMIC DNA]</scope>
    <source>
        <strain evidence="2 3">ALBI9_A</strain>
    </source>
</reference>
<proteinExistence type="predicted"/>
<reference evidence="2" key="2">
    <citation type="submission" date="2022-08" db="UniProtKB">
        <authorList>
            <consortium name="EnsemblMetazoa"/>
        </authorList>
    </citation>
    <scope>IDENTIFICATION</scope>
    <source>
        <strain evidence="2">STECLA/ALBI9_A</strain>
    </source>
</reference>